<dbReference type="AlphaFoldDB" id="A0A316VCP2"/>
<dbReference type="STRING" id="1280837.A0A316VCP2"/>
<dbReference type="GO" id="GO:0033116">
    <property type="term" value="C:endoplasmic reticulum-Golgi intermediate compartment membrane"/>
    <property type="evidence" value="ECO:0007669"/>
    <property type="project" value="UniProtKB-SubCell"/>
</dbReference>
<dbReference type="FunCoup" id="A0A316VCP2">
    <property type="interactions" value="66"/>
</dbReference>
<dbReference type="GO" id="GO:0005789">
    <property type="term" value="C:endoplasmic reticulum membrane"/>
    <property type="evidence" value="ECO:0007669"/>
    <property type="project" value="UniProtKB-SubCell"/>
</dbReference>
<gene>
    <name evidence="8" type="ORF">FA14DRAFT_124965</name>
</gene>
<dbReference type="GO" id="GO:0070072">
    <property type="term" value="P:vacuolar proton-transporting V-type ATPase complex assembly"/>
    <property type="evidence" value="ECO:0007669"/>
    <property type="project" value="UniProtKB-UniRule"/>
</dbReference>
<comment type="caution">
    <text evidence="6">Lacks conserved residue(s) required for the propagation of feature annotation.</text>
</comment>
<comment type="subcellular location">
    <subcellularLocation>
        <location evidence="6">Endoplasmic reticulum membrane</location>
        <topology evidence="6">Multi-pass membrane protein</topology>
    </subcellularLocation>
    <subcellularLocation>
        <location evidence="6">Endoplasmic reticulum-Golgi intermediate compartment membrane</location>
        <topology evidence="6">Multi-pass membrane protein</topology>
    </subcellularLocation>
    <subcellularLocation>
        <location evidence="6">Cytoplasmic vesicle</location>
        <location evidence="6">COPII-coated vesicle membrane</location>
        <topology evidence="6">Multi-pass membrane protein</topology>
    </subcellularLocation>
</comment>
<evidence type="ECO:0000256" key="1">
    <source>
        <dbReference type="ARBA" id="ARBA00022692"/>
    </source>
</evidence>
<dbReference type="InterPro" id="IPR019013">
    <property type="entry name" value="Vma21"/>
</dbReference>
<reference evidence="8 9" key="1">
    <citation type="journal article" date="2018" name="Mol. Biol. Evol.">
        <title>Broad Genomic Sampling Reveals a Smut Pathogenic Ancestry of the Fungal Clade Ustilaginomycotina.</title>
        <authorList>
            <person name="Kijpornyongpan T."/>
            <person name="Mondo S.J."/>
            <person name="Barry K."/>
            <person name="Sandor L."/>
            <person name="Lee J."/>
            <person name="Lipzen A."/>
            <person name="Pangilinan J."/>
            <person name="LaButti K."/>
            <person name="Hainaut M."/>
            <person name="Henrissat B."/>
            <person name="Grigoriev I.V."/>
            <person name="Spatafora J.W."/>
            <person name="Aime M.C."/>
        </authorList>
    </citation>
    <scope>NUCLEOTIDE SEQUENCE [LARGE SCALE GENOMIC DNA]</scope>
    <source>
        <strain evidence="8 9">MCA 3882</strain>
    </source>
</reference>
<dbReference type="PANTHER" id="PTHR31792:SF3">
    <property type="entry name" value="VACUOLAR ATPASE ASSEMBLY INTEGRAL MEMBRANE PROTEIN VMA21"/>
    <property type="match status" value="1"/>
</dbReference>
<dbReference type="HAMAP" id="MF_03058">
    <property type="entry name" value="VMA21"/>
    <property type="match status" value="1"/>
</dbReference>
<evidence type="ECO:0000313" key="8">
    <source>
        <dbReference type="EMBL" id="PWN33993.1"/>
    </source>
</evidence>
<evidence type="ECO:0000256" key="6">
    <source>
        <dbReference type="HAMAP-Rule" id="MF_03058"/>
    </source>
</evidence>
<accession>A0A316VCP2</accession>
<name>A0A316VCP2_9BASI</name>
<dbReference type="OrthoDB" id="160405at2759"/>
<dbReference type="EMBL" id="KZ819604">
    <property type="protein sequence ID" value="PWN33993.1"/>
    <property type="molecule type" value="Genomic_DNA"/>
</dbReference>
<keyword evidence="9" id="KW-1185">Reference proteome</keyword>
<dbReference type="PANTHER" id="PTHR31792">
    <property type="entry name" value="VACUOLAR ATPASE ASSEMBLY INTEGRAL MEMBRANE PROTEIN VMA21"/>
    <property type="match status" value="1"/>
</dbReference>
<protein>
    <submittedName>
        <fullName evidence="8">Uncharacterized protein</fullName>
    </submittedName>
</protein>
<comment type="similarity">
    <text evidence="6">Belongs to the VMA21 family.</text>
</comment>
<feature type="compositionally biased region" description="Polar residues" evidence="7">
    <location>
        <begin position="83"/>
        <end position="94"/>
    </location>
</feature>
<comment type="function">
    <text evidence="6">Required for the assembly of the V0 complex of the vacuolar ATPase (V-ATPase) in the endoplasmic reticulum.</text>
</comment>
<keyword evidence="3 6" id="KW-1133">Transmembrane helix</keyword>
<sequence>MSGAPEVTPSRVGPPGPDPTARVYWKLGIFSVAMFAAPITAYYVARDRLFNGNATYSGGLAAFVANVVLIGYVIAAFMEDQGESPSNKKATSDTVQEKKKDK</sequence>
<feature type="transmembrane region" description="Helical" evidence="6">
    <location>
        <begin position="56"/>
        <end position="78"/>
    </location>
</feature>
<evidence type="ECO:0000256" key="7">
    <source>
        <dbReference type="SAM" id="MobiDB-lite"/>
    </source>
</evidence>
<keyword evidence="1 6" id="KW-0812">Transmembrane</keyword>
<dbReference type="GO" id="GO:0012507">
    <property type="term" value="C:ER to Golgi transport vesicle membrane"/>
    <property type="evidence" value="ECO:0007669"/>
    <property type="project" value="UniProtKB-SubCell"/>
</dbReference>
<dbReference type="Proteomes" id="UP000245771">
    <property type="component" value="Unassembled WGS sequence"/>
</dbReference>
<dbReference type="RefSeq" id="XP_025354295.1">
    <property type="nucleotide sequence ID" value="XM_025496675.1"/>
</dbReference>
<feature type="transmembrane region" description="Helical" evidence="6">
    <location>
        <begin position="23"/>
        <end position="44"/>
    </location>
</feature>
<evidence type="ECO:0000256" key="2">
    <source>
        <dbReference type="ARBA" id="ARBA00022824"/>
    </source>
</evidence>
<feature type="region of interest" description="Disordered" evidence="7">
    <location>
        <begin position="81"/>
        <end position="102"/>
    </location>
</feature>
<evidence type="ECO:0000256" key="3">
    <source>
        <dbReference type="ARBA" id="ARBA00022989"/>
    </source>
</evidence>
<dbReference type="InParanoid" id="A0A316VCP2"/>
<evidence type="ECO:0000313" key="9">
    <source>
        <dbReference type="Proteomes" id="UP000245771"/>
    </source>
</evidence>
<organism evidence="8 9">
    <name type="scientific">Meira miltonrushii</name>
    <dbReference type="NCBI Taxonomy" id="1280837"/>
    <lineage>
        <taxon>Eukaryota</taxon>
        <taxon>Fungi</taxon>
        <taxon>Dikarya</taxon>
        <taxon>Basidiomycota</taxon>
        <taxon>Ustilaginomycotina</taxon>
        <taxon>Exobasidiomycetes</taxon>
        <taxon>Exobasidiales</taxon>
        <taxon>Brachybasidiaceae</taxon>
        <taxon>Meira</taxon>
    </lineage>
</organism>
<evidence type="ECO:0000256" key="4">
    <source>
        <dbReference type="ARBA" id="ARBA00023136"/>
    </source>
</evidence>
<keyword evidence="4 6" id="KW-0472">Membrane</keyword>
<keyword evidence="5 6" id="KW-0968">Cytoplasmic vesicle</keyword>
<dbReference type="Pfam" id="PF09446">
    <property type="entry name" value="VMA21"/>
    <property type="match status" value="1"/>
</dbReference>
<proteinExistence type="inferred from homology"/>
<evidence type="ECO:0000256" key="5">
    <source>
        <dbReference type="ARBA" id="ARBA00023329"/>
    </source>
</evidence>
<keyword evidence="2 6" id="KW-0256">Endoplasmic reticulum</keyword>
<dbReference type="GeneID" id="37018456"/>